<organism evidence="1 2">
    <name type="scientific">Gemmatirosa kalamazoonensis</name>
    <dbReference type="NCBI Taxonomy" id="861299"/>
    <lineage>
        <taxon>Bacteria</taxon>
        <taxon>Pseudomonadati</taxon>
        <taxon>Gemmatimonadota</taxon>
        <taxon>Gemmatimonadia</taxon>
        <taxon>Gemmatimonadales</taxon>
        <taxon>Gemmatimonadaceae</taxon>
        <taxon>Gemmatirosa</taxon>
    </lineage>
</organism>
<accession>W0RFD4</accession>
<reference evidence="1 2" key="1">
    <citation type="journal article" date="2014" name="Genome Announc.">
        <title>Genome Sequence and Methylome of Soil Bacterium Gemmatirosa kalamazoonensis KBS708T, a Member of the Rarely Cultivated Gemmatimonadetes Phylum.</title>
        <authorList>
            <person name="Debruyn J.M."/>
            <person name="Radosevich M."/>
            <person name="Wommack K.E."/>
            <person name="Polson S.W."/>
            <person name="Hauser L.J."/>
            <person name="Fawaz M.N."/>
            <person name="Korlach J."/>
            <person name="Tsai Y.C."/>
        </authorList>
    </citation>
    <scope>NUCLEOTIDE SEQUENCE [LARGE SCALE GENOMIC DNA]</scope>
    <source>
        <strain evidence="1 2">KBS708</strain>
    </source>
</reference>
<dbReference type="AlphaFoldDB" id="W0RFD4"/>
<sequence>MGLAFAAVASGACARARPTPAPAEVRITSGEQLLGAMHDRYAGKWYRTMTFRQTTTQVPPQGGAERKSTWYETMMLPGRLRIDTDLERGGGTLYANDSTYLILNNALRRSFAGRNPLLVLGFDVYGQPATRTAAILKDLGFPMSPVRDGVWEGRPVWIVGGSGATDLHSPQIWVDKERLVFVRLLQPFVGDTTKTSDIRFTDYRPAGNGWVAARVEAYVGDQRTLVEEYSDIRVDPPVSETMFDPRKWNAAPHWAKSK</sequence>
<evidence type="ECO:0000313" key="1">
    <source>
        <dbReference type="EMBL" id="AHG89050.1"/>
    </source>
</evidence>
<keyword evidence="2" id="KW-1185">Reference proteome</keyword>
<dbReference type="eggNOG" id="ENOG5032T0M">
    <property type="taxonomic scope" value="Bacteria"/>
</dbReference>
<evidence type="ECO:0008006" key="3">
    <source>
        <dbReference type="Google" id="ProtNLM"/>
    </source>
</evidence>
<dbReference type="Proteomes" id="UP000019151">
    <property type="component" value="Chromosome"/>
</dbReference>
<dbReference type="Gene3D" id="2.50.20.10">
    <property type="entry name" value="Lipoprotein localisation LolA/LolB/LppX"/>
    <property type="match status" value="1"/>
</dbReference>
<proteinExistence type="predicted"/>
<name>W0RFD4_9BACT</name>
<dbReference type="HOGENOM" id="CLU_1085266_0_0_0"/>
<dbReference type="EMBL" id="CP007128">
    <property type="protein sequence ID" value="AHG89050.1"/>
    <property type="molecule type" value="Genomic_DNA"/>
</dbReference>
<gene>
    <name evidence="1" type="ORF">J421_1513</name>
</gene>
<protein>
    <recommendedName>
        <fullName evidence="3">Outer membrane lipoprotein-sorting protein</fullName>
    </recommendedName>
</protein>
<dbReference type="KEGG" id="gba:J421_1513"/>
<dbReference type="InParanoid" id="W0RFD4"/>
<evidence type="ECO:0000313" key="2">
    <source>
        <dbReference type="Proteomes" id="UP000019151"/>
    </source>
</evidence>